<feature type="transmembrane region" description="Helical" evidence="3">
    <location>
        <begin position="118"/>
        <end position="138"/>
    </location>
</feature>
<reference evidence="5 6" key="1">
    <citation type="submission" date="2014-03" db="EMBL/GenBank/DDBJ databases">
        <title>Bradyrhizobium valentinum sp. nov., isolated from effective nodules of Lupinus mariae-josephae, a lupine endemic of basic-lime soils in Eastern Spain.</title>
        <authorList>
            <person name="Duran D."/>
            <person name="Rey L."/>
            <person name="Navarro A."/>
            <person name="Busquets A."/>
            <person name="Imperial J."/>
            <person name="Ruiz-Argueso T."/>
        </authorList>
    </citation>
    <scope>NUCLEOTIDE SEQUENCE [LARGE SCALE GENOMIC DNA]</scope>
    <source>
        <strain evidence="5 6">Ro19</strain>
    </source>
</reference>
<evidence type="ECO:0000313" key="6">
    <source>
        <dbReference type="Proteomes" id="UP000052023"/>
    </source>
</evidence>
<proteinExistence type="predicted"/>
<dbReference type="GO" id="GO:0043709">
    <property type="term" value="P:cell adhesion involved in single-species biofilm formation"/>
    <property type="evidence" value="ECO:0007669"/>
    <property type="project" value="TreeGrafter"/>
</dbReference>
<feature type="transmembrane region" description="Helical" evidence="3">
    <location>
        <begin position="94"/>
        <end position="112"/>
    </location>
</feature>
<dbReference type="PANTHER" id="PTHR45138">
    <property type="entry name" value="REGULATORY COMPONENTS OF SENSORY TRANSDUCTION SYSTEM"/>
    <property type="match status" value="1"/>
</dbReference>
<dbReference type="InterPro" id="IPR043128">
    <property type="entry name" value="Rev_trsase/Diguanyl_cyclase"/>
</dbReference>
<protein>
    <recommendedName>
        <fullName evidence="1">diguanylate cyclase</fullName>
        <ecNumber evidence="1">2.7.7.65</ecNumber>
    </recommendedName>
</protein>
<keyword evidence="6" id="KW-1185">Reference proteome</keyword>
<dbReference type="GO" id="GO:0052621">
    <property type="term" value="F:diguanylate cyclase activity"/>
    <property type="evidence" value="ECO:0007669"/>
    <property type="project" value="UniProtKB-EC"/>
</dbReference>
<dbReference type="NCBIfam" id="TIGR00254">
    <property type="entry name" value="GGDEF"/>
    <property type="match status" value="1"/>
</dbReference>
<comment type="catalytic activity">
    <reaction evidence="2">
        <text>2 GTP = 3',3'-c-di-GMP + 2 diphosphate</text>
        <dbReference type="Rhea" id="RHEA:24898"/>
        <dbReference type="ChEBI" id="CHEBI:33019"/>
        <dbReference type="ChEBI" id="CHEBI:37565"/>
        <dbReference type="ChEBI" id="CHEBI:58805"/>
        <dbReference type="EC" id="2.7.7.65"/>
    </reaction>
</comment>
<feature type="transmembrane region" description="Helical" evidence="3">
    <location>
        <begin position="63"/>
        <end position="82"/>
    </location>
</feature>
<dbReference type="OrthoDB" id="9812260at2"/>
<dbReference type="EMBL" id="LLYA01000155">
    <property type="protein sequence ID" value="KRR24341.1"/>
    <property type="molecule type" value="Genomic_DNA"/>
</dbReference>
<dbReference type="InterPro" id="IPR029787">
    <property type="entry name" value="Nucleotide_cyclase"/>
</dbReference>
<keyword evidence="3" id="KW-0812">Transmembrane</keyword>
<dbReference type="EC" id="2.7.7.65" evidence="1"/>
<dbReference type="Pfam" id="PF00990">
    <property type="entry name" value="GGDEF"/>
    <property type="match status" value="1"/>
</dbReference>
<organism evidence="5 6">
    <name type="scientific">Bradyrhizobium retamae</name>
    <dbReference type="NCBI Taxonomy" id="1300035"/>
    <lineage>
        <taxon>Bacteria</taxon>
        <taxon>Pseudomonadati</taxon>
        <taxon>Pseudomonadota</taxon>
        <taxon>Alphaproteobacteria</taxon>
        <taxon>Hyphomicrobiales</taxon>
        <taxon>Nitrobacteraceae</taxon>
        <taxon>Bradyrhizobium</taxon>
    </lineage>
</organism>
<feature type="transmembrane region" description="Helical" evidence="3">
    <location>
        <begin position="150"/>
        <end position="170"/>
    </location>
</feature>
<name>A0A0R3N2N2_9BRAD</name>
<dbReference type="Proteomes" id="UP000052023">
    <property type="component" value="Unassembled WGS sequence"/>
</dbReference>
<dbReference type="PANTHER" id="PTHR45138:SF9">
    <property type="entry name" value="DIGUANYLATE CYCLASE DGCM-RELATED"/>
    <property type="match status" value="1"/>
</dbReference>
<keyword evidence="3" id="KW-0472">Membrane</keyword>
<evidence type="ECO:0000313" key="5">
    <source>
        <dbReference type="EMBL" id="KRR24341.1"/>
    </source>
</evidence>
<keyword evidence="3" id="KW-1133">Transmembrane helix</keyword>
<dbReference type="CDD" id="cd01949">
    <property type="entry name" value="GGDEF"/>
    <property type="match status" value="1"/>
</dbReference>
<feature type="transmembrane region" description="Helical" evidence="3">
    <location>
        <begin position="38"/>
        <end position="57"/>
    </location>
</feature>
<comment type="caution">
    <text evidence="5">The sequence shown here is derived from an EMBL/GenBank/DDBJ whole genome shotgun (WGS) entry which is preliminary data.</text>
</comment>
<dbReference type="GO" id="GO:0005886">
    <property type="term" value="C:plasma membrane"/>
    <property type="evidence" value="ECO:0007669"/>
    <property type="project" value="TreeGrafter"/>
</dbReference>
<dbReference type="SUPFAM" id="SSF55073">
    <property type="entry name" value="Nucleotide cyclase"/>
    <property type="match status" value="1"/>
</dbReference>
<dbReference type="InterPro" id="IPR050469">
    <property type="entry name" value="Diguanylate_Cyclase"/>
</dbReference>
<evidence type="ECO:0000259" key="4">
    <source>
        <dbReference type="PROSITE" id="PS50887"/>
    </source>
</evidence>
<dbReference type="AlphaFoldDB" id="A0A0R3N2N2"/>
<feature type="transmembrane region" description="Helical" evidence="3">
    <location>
        <begin position="182"/>
        <end position="206"/>
    </location>
</feature>
<dbReference type="Gene3D" id="3.30.70.270">
    <property type="match status" value="1"/>
</dbReference>
<evidence type="ECO:0000256" key="3">
    <source>
        <dbReference type="SAM" id="Phobius"/>
    </source>
</evidence>
<feature type="transmembrane region" description="Helical" evidence="3">
    <location>
        <begin position="6"/>
        <end position="26"/>
    </location>
</feature>
<gene>
    <name evidence="5" type="ORF">CQ13_25510</name>
</gene>
<dbReference type="PROSITE" id="PS50887">
    <property type="entry name" value="GGDEF"/>
    <property type="match status" value="1"/>
</dbReference>
<accession>A0A0R3N2N2</accession>
<dbReference type="RefSeq" id="WP_057844260.1">
    <property type="nucleotide sequence ID" value="NZ_LLYA01000155.1"/>
</dbReference>
<dbReference type="InterPro" id="IPR000160">
    <property type="entry name" value="GGDEF_dom"/>
</dbReference>
<evidence type="ECO:0000256" key="2">
    <source>
        <dbReference type="ARBA" id="ARBA00034247"/>
    </source>
</evidence>
<feature type="domain" description="GGDEF" evidence="4">
    <location>
        <begin position="248"/>
        <end position="379"/>
    </location>
</feature>
<dbReference type="FunFam" id="3.30.70.270:FF:000001">
    <property type="entry name" value="Diguanylate cyclase domain protein"/>
    <property type="match status" value="1"/>
</dbReference>
<dbReference type="SMART" id="SM00267">
    <property type="entry name" value="GGDEF"/>
    <property type="match status" value="1"/>
</dbReference>
<evidence type="ECO:0000256" key="1">
    <source>
        <dbReference type="ARBA" id="ARBA00012528"/>
    </source>
</evidence>
<sequence>MSFDTSTLYLFATMVAGMLGAMLMLFGRQENIPALKWWGTAYLLGASSVAIWTIGGATLGEPVLLALHALGFVACGMVWNAARVFHGRKPNLPGLSLGAIAWVGTVLALPSLNPAMRLVVSAAIVAIYAGLTASELWSERRRTMHKRWPAIAVPVMHGCVLALPILLGSLLRPHDETFASSIWVTAFSIELILYAIGTVFVIFMLVSDRAVTVHKTAASVDPLSGMLNRRGFSEACNRVIEREAAAGRPVTVMIFDIDHFKSINDRFGHPAGDEILKLFSTVVVSNLRISDLSGRIGGEEFAALLACPLEEGVIVAERVREAFEASNIVCEEGPVDTTVSIGVAGGPAGTELEVLLAAADTALYQAKRGGRNRVEAAEELPLSLEKWRRKTAGRAASQRQVPATT</sequence>
<dbReference type="GO" id="GO:1902201">
    <property type="term" value="P:negative regulation of bacterial-type flagellum-dependent cell motility"/>
    <property type="evidence" value="ECO:0007669"/>
    <property type="project" value="TreeGrafter"/>
</dbReference>